<dbReference type="EC" id="2.7.1.49" evidence="5"/>
<feature type="domain" description="Pyridoxamine kinase/Phosphomethylpyrimidine kinase" evidence="16">
    <location>
        <begin position="13"/>
        <end position="256"/>
    </location>
</feature>
<dbReference type="PANTHER" id="PTHR20858">
    <property type="entry name" value="PHOSPHOMETHYLPYRIMIDINE KINASE"/>
    <property type="match status" value="1"/>
</dbReference>
<evidence type="ECO:0000313" key="18">
    <source>
        <dbReference type="Proteomes" id="UP000199309"/>
    </source>
</evidence>
<name>A0A1G9V4F1_9FIRM</name>
<evidence type="ECO:0000256" key="6">
    <source>
        <dbReference type="ARBA" id="ARBA00012963"/>
    </source>
</evidence>
<comment type="catalytic activity">
    <reaction evidence="1">
        <text>4-amino-5-hydroxymethyl-2-methylpyrimidine + ATP = 4-amino-2-methyl-5-(phosphooxymethyl)pyrimidine + ADP + H(+)</text>
        <dbReference type="Rhea" id="RHEA:23096"/>
        <dbReference type="ChEBI" id="CHEBI:15378"/>
        <dbReference type="ChEBI" id="CHEBI:16892"/>
        <dbReference type="ChEBI" id="CHEBI:30616"/>
        <dbReference type="ChEBI" id="CHEBI:58354"/>
        <dbReference type="ChEBI" id="CHEBI:456216"/>
        <dbReference type="EC" id="2.7.1.49"/>
    </reaction>
</comment>
<evidence type="ECO:0000256" key="8">
    <source>
        <dbReference type="ARBA" id="ARBA00022679"/>
    </source>
</evidence>
<proteinExistence type="inferred from homology"/>
<dbReference type="FunFam" id="3.40.1190.20:FF:000003">
    <property type="entry name" value="Phosphomethylpyrimidine kinase ThiD"/>
    <property type="match status" value="1"/>
</dbReference>
<dbReference type="GO" id="GO:0009228">
    <property type="term" value="P:thiamine biosynthetic process"/>
    <property type="evidence" value="ECO:0007669"/>
    <property type="project" value="UniProtKB-KW"/>
</dbReference>
<comment type="pathway">
    <text evidence="13">Cofactor biosynthesis; thiamine diphosphate biosynthesis; 4-amino-2-methyl-5-diphosphomethylpyrimidine from 5-amino-1-(5-phospho-D-ribosyl)imidazole: step 2/3.</text>
</comment>
<comment type="pathway">
    <text evidence="3">Cofactor biosynthesis; thiamine diphosphate biosynthesis; 4-amino-2-methyl-5-diphosphomethylpyrimidine from 5-amino-1-(5-phospho-D-ribosyl)imidazole: step 3/3.</text>
</comment>
<evidence type="ECO:0000256" key="3">
    <source>
        <dbReference type="ARBA" id="ARBA00004769"/>
    </source>
</evidence>
<dbReference type="NCBIfam" id="TIGR00097">
    <property type="entry name" value="HMP-P_kinase"/>
    <property type="match status" value="1"/>
</dbReference>
<evidence type="ECO:0000313" key="17">
    <source>
        <dbReference type="EMBL" id="SDM67038.1"/>
    </source>
</evidence>
<dbReference type="EMBL" id="FNHQ01000011">
    <property type="protein sequence ID" value="SDM67038.1"/>
    <property type="molecule type" value="Genomic_DNA"/>
</dbReference>
<evidence type="ECO:0000256" key="2">
    <source>
        <dbReference type="ARBA" id="ARBA00000565"/>
    </source>
</evidence>
<dbReference type="PANTHER" id="PTHR20858:SF17">
    <property type="entry name" value="HYDROXYMETHYLPYRIMIDINE_PHOSPHOMETHYLPYRIMIDINE KINASE THI20-RELATED"/>
    <property type="match status" value="1"/>
</dbReference>
<evidence type="ECO:0000256" key="1">
    <source>
        <dbReference type="ARBA" id="ARBA00000151"/>
    </source>
</evidence>
<dbReference type="GO" id="GO:0008972">
    <property type="term" value="F:phosphomethylpyrimidine kinase activity"/>
    <property type="evidence" value="ECO:0007669"/>
    <property type="project" value="UniProtKB-EC"/>
</dbReference>
<evidence type="ECO:0000256" key="10">
    <source>
        <dbReference type="ARBA" id="ARBA00022777"/>
    </source>
</evidence>
<dbReference type="AlphaFoldDB" id="A0A1G9V4F1"/>
<evidence type="ECO:0000256" key="13">
    <source>
        <dbReference type="ARBA" id="ARBA00037917"/>
    </source>
</evidence>
<comment type="similarity">
    <text evidence="4">Belongs to the ThiD family.</text>
</comment>
<dbReference type="InterPro" id="IPR004399">
    <property type="entry name" value="HMP/HMP-P_kinase_dom"/>
</dbReference>
<dbReference type="GO" id="GO:0005829">
    <property type="term" value="C:cytosol"/>
    <property type="evidence" value="ECO:0007669"/>
    <property type="project" value="TreeGrafter"/>
</dbReference>
<evidence type="ECO:0000256" key="11">
    <source>
        <dbReference type="ARBA" id="ARBA00022840"/>
    </source>
</evidence>
<keyword evidence="18" id="KW-1185">Reference proteome</keyword>
<evidence type="ECO:0000259" key="16">
    <source>
        <dbReference type="Pfam" id="PF08543"/>
    </source>
</evidence>
<keyword evidence="9" id="KW-0547">Nucleotide-binding</keyword>
<dbReference type="InterPro" id="IPR029056">
    <property type="entry name" value="Ribokinase-like"/>
</dbReference>
<dbReference type="Gene3D" id="3.40.1190.20">
    <property type="match status" value="1"/>
</dbReference>
<evidence type="ECO:0000256" key="14">
    <source>
        <dbReference type="ARBA" id="ARBA00042102"/>
    </source>
</evidence>
<evidence type="ECO:0000256" key="15">
    <source>
        <dbReference type="ARBA" id="ARBA00043176"/>
    </source>
</evidence>
<sequence>MVMKHLLSIAGTDPSGGAGAQADLKTFCAHGCYGMNVITAVVAQNTQGVIDYMDITPDLIAEQLEAVFEDIAVDAVKIGMVSVPETIRVIGEKLKQYKPPIIVVDPVMVATSGHRLLAPESEQVLKTVLVPLADVLTPNIPEAEVLAGKKIYDFSDMEAACRAIAAMGAKAVLVKGGHRVSDATDILFDGNGFHYFKGQHIESMSTHGTGCSLSSAIASNLANGMELETAVGKAKAFVFEGIKHAEPIGKGHGPIHHFYEMYKKAGLL</sequence>
<dbReference type="SUPFAM" id="SSF53613">
    <property type="entry name" value="Ribokinase-like"/>
    <property type="match status" value="1"/>
</dbReference>
<evidence type="ECO:0000256" key="4">
    <source>
        <dbReference type="ARBA" id="ARBA00009879"/>
    </source>
</evidence>
<organism evidence="17 18">
    <name type="scientific">Megasphaera paucivorans</name>
    <dbReference type="NCBI Taxonomy" id="349095"/>
    <lineage>
        <taxon>Bacteria</taxon>
        <taxon>Bacillati</taxon>
        <taxon>Bacillota</taxon>
        <taxon>Negativicutes</taxon>
        <taxon>Veillonellales</taxon>
        <taxon>Veillonellaceae</taxon>
        <taxon>Megasphaera</taxon>
    </lineage>
</organism>
<evidence type="ECO:0000256" key="5">
    <source>
        <dbReference type="ARBA" id="ARBA00012135"/>
    </source>
</evidence>
<dbReference type="STRING" id="349095.SAMN05660299_01326"/>
<evidence type="ECO:0000256" key="7">
    <source>
        <dbReference type="ARBA" id="ARBA00019161"/>
    </source>
</evidence>
<dbReference type="Pfam" id="PF08543">
    <property type="entry name" value="Phos_pyr_kin"/>
    <property type="match status" value="1"/>
</dbReference>
<dbReference type="GO" id="GO:0008902">
    <property type="term" value="F:hydroxymethylpyrimidine kinase activity"/>
    <property type="evidence" value="ECO:0007669"/>
    <property type="project" value="UniProtKB-EC"/>
</dbReference>
<keyword evidence="12" id="KW-0784">Thiamine biosynthesis</keyword>
<dbReference type="CDD" id="cd01169">
    <property type="entry name" value="HMPP_kinase"/>
    <property type="match status" value="1"/>
</dbReference>
<accession>A0A1G9V4F1</accession>
<protein>
    <recommendedName>
        <fullName evidence="7">Hydroxymethylpyrimidine/phosphomethylpyrimidine kinase</fullName>
        <ecNumber evidence="5">2.7.1.49</ecNumber>
        <ecNumber evidence="6">2.7.4.7</ecNumber>
    </recommendedName>
    <alternativeName>
        <fullName evidence="14">Hydroxymethylpyrimidine kinase</fullName>
    </alternativeName>
    <alternativeName>
        <fullName evidence="15">Hydroxymethylpyrimidine phosphate kinase</fullName>
    </alternativeName>
</protein>
<dbReference type="Proteomes" id="UP000199309">
    <property type="component" value="Unassembled WGS sequence"/>
</dbReference>
<keyword evidence="10 17" id="KW-0418">Kinase</keyword>
<dbReference type="EC" id="2.7.4.7" evidence="6"/>
<evidence type="ECO:0000256" key="12">
    <source>
        <dbReference type="ARBA" id="ARBA00022977"/>
    </source>
</evidence>
<dbReference type="InterPro" id="IPR013749">
    <property type="entry name" value="PM/HMP-P_kinase-1"/>
</dbReference>
<keyword evidence="11" id="KW-0067">ATP-binding</keyword>
<comment type="catalytic activity">
    <reaction evidence="2">
        <text>4-amino-2-methyl-5-(phosphooxymethyl)pyrimidine + ATP = 4-amino-2-methyl-5-(diphosphooxymethyl)pyrimidine + ADP</text>
        <dbReference type="Rhea" id="RHEA:19893"/>
        <dbReference type="ChEBI" id="CHEBI:30616"/>
        <dbReference type="ChEBI" id="CHEBI:57841"/>
        <dbReference type="ChEBI" id="CHEBI:58354"/>
        <dbReference type="ChEBI" id="CHEBI:456216"/>
        <dbReference type="EC" id="2.7.4.7"/>
    </reaction>
</comment>
<gene>
    <name evidence="17" type="ORF">SAMN05660299_01326</name>
</gene>
<reference evidence="17 18" key="1">
    <citation type="submission" date="2016-10" db="EMBL/GenBank/DDBJ databases">
        <authorList>
            <person name="de Groot N.N."/>
        </authorList>
    </citation>
    <scope>NUCLEOTIDE SEQUENCE [LARGE SCALE GENOMIC DNA]</scope>
    <source>
        <strain evidence="17 18">DSM 16981</strain>
    </source>
</reference>
<evidence type="ECO:0000256" key="9">
    <source>
        <dbReference type="ARBA" id="ARBA00022741"/>
    </source>
</evidence>
<dbReference type="GO" id="GO:0005524">
    <property type="term" value="F:ATP binding"/>
    <property type="evidence" value="ECO:0007669"/>
    <property type="project" value="UniProtKB-KW"/>
</dbReference>
<keyword evidence="8" id="KW-0808">Transferase</keyword>